<dbReference type="RefSeq" id="WP_386847228.1">
    <property type="nucleotide sequence ID" value="NZ_JBHUMK010000090.1"/>
</dbReference>
<reference evidence="2" key="1">
    <citation type="journal article" date="2019" name="Int. J. Syst. Evol. Microbiol.">
        <title>The Global Catalogue of Microorganisms (GCM) 10K type strain sequencing project: providing services to taxonomists for standard genome sequencing and annotation.</title>
        <authorList>
            <consortium name="The Broad Institute Genomics Platform"/>
            <consortium name="The Broad Institute Genome Sequencing Center for Infectious Disease"/>
            <person name="Wu L."/>
            <person name="Ma J."/>
        </authorList>
    </citation>
    <scope>NUCLEOTIDE SEQUENCE [LARGE SCALE GENOMIC DNA]</scope>
    <source>
        <strain evidence="2">KCTC 33842</strain>
    </source>
</reference>
<evidence type="ECO:0008006" key="3">
    <source>
        <dbReference type="Google" id="ProtNLM"/>
    </source>
</evidence>
<evidence type="ECO:0000313" key="1">
    <source>
        <dbReference type="EMBL" id="MFD2610807.1"/>
    </source>
</evidence>
<keyword evidence="2" id="KW-1185">Reference proteome</keyword>
<dbReference type="EMBL" id="JBHUMK010000090">
    <property type="protein sequence ID" value="MFD2610807.1"/>
    <property type="molecule type" value="Genomic_DNA"/>
</dbReference>
<name>A0ABW5P972_9DEIO</name>
<proteinExistence type="predicted"/>
<evidence type="ECO:0000313" key="2">
    <source>
        <dbReference type="Proteomes" id="UP001597475"/>
    </source>
</evidence>
<protein>
    <recommendedName>
        <fullName evidence="3">DUF4265 domain-containing protein</fullName>
    </recommendedName>
</protein>
<accession>A0ABW5P972</accession>
<sequence length="115" mass="12767">MTPRENSFTFDLNPDAFATPLTVGDLALVRILDLRSPYDEYLWFEVLDASPNGLYRIRAVYAAEQFPEIPAGDVLYMRLEHVFAVVCAGADSGELGEAVAALGDKPAHRGWMDFE</sequence>
<comment type="caution">
    <text evidence="1">The sequence shown here is derived from an EMBL/GenBank/DDBJ whole genome shotgun (WGS) entry which is preliminary data.</text>
</comment>
<gene>
    <name evidence="1" type="ORF">ACFSR9_15420</name>
</gene>
<dbReference type="Proteomes" id="UP001597475">
    <property type="component" value="Unassembled WGS sequence"/>
</dbReference>
<organism evidence="1 2">
    <name type="scientific">Deinococcus taklimakanensis</name>
    <dbReference type="NCBI Taxonomy" id="536443"/>
    <lineage>
        <taxon>Bacteria</taxon>
        <taxon>Thermotogati</taxon>
        <taxon>Deinococcota</taxon>
        <taxon>Deinococci</taxon>
        <taxon>Deinococcales</taxon>
        <taxon>Deinococcaceae</taxon>
        <taxon>Deinococcus</taxon>
    </lineage>
</organism>